<dbReference type="GO" id="GO:0044550">
    <property type="term" value="P:secondary metabolite biosynthetic process"/>
    <property type="evidence" value="ECO:0007669"/>
    <property type="project" value="TreeGrafter"/>
</dbReference>
<dbReference type="Gene3D" id="1.10.1200.10">
    <property type="entry name" value="ACP-like"/>
    <property type="match status" value="1"/>
</dbReference>
<dbReference type="SUPFAM" id="SSF47336">
    <property type="entry name" value="ACP-like"/>
    <property type="match status" value="1"/>
</dbReference>
<dbReference type="OrthoDB" id="9803968at2"/>
<comment type="cofactor">
    <cofactor evidence="1">
        <name>pantetheine 4'-phosphate</name>
        <dbReference type="ChEBI" id="CHEBI:47942"/>
    </cofactor>
</comment>
<evidence type="ECO:0000313" key="6">
    <source>
        <dbReference type="Proteomes" id="UP000435802"/>
    </source>
</evidence>
<dbReference type="InterPro" id="IPR000873">
    <property type="entry name" value="AMP-dep_synth/lig_dom"/>
</dbReference>
<dbReference type="InterPro" id="IPR036736">
    <property type="entry name" value="ACP-like_sf"/>
</dbReference>
<dbReference type="Proteomes" id="UP000435802">
    <property type="component" value="Unassembled WGS sequence"/>
</dbReference>
<dbReference type="NCBIfam" id="TIGR01733">
    <property type="entry name" value="AA-adenyl-dom"/>
    <property type="match status" value="1"/>
</dbReference>
<dbReference type="SUPFAM" id="SSF52777">
    <property type="entry name" value="CoA-dependent acyltransferases"/>
    <property type="match status" value="3"/>
</dbReference>
<sequence length="1454" mass="159431">MNTADPIDLLRARVAALGPEQRADFRRQLEARGIAWERVAPQETVLLRPARLPLSPGQMHFWLQQSLYPENSAYHVAYRWRFQGPIDRHALERSLQTIVDRHEPLRTAFPVTDGEPWQDVLPHCTFRLDYTEVAGSLDRLEEVARNIATEPFDLATAPLLRAHLVRVDEHDHLLAITLHHIISDGWSRGVLMREITTCYRAYSKGVEPDLQPLPRSFADLVLDQQAWLQGAQCARQEAYWKKHLADLKPLELPADRSRRTSIDMASATVSRTVSREISASVSALASQLGTTPFIVLAAAFKLLLHRYCGQQDLTICTPVAGRADSEAAQLIGLFTNTLVLRNRLDPGMTFAAWVAHVQENFSDALEHQDFPFPMLADALGMNRDARQNPLSQIMFQLQSGGYRQQNAETVDFGIDGLSVCQHPAPLSETKVDLSWYMMERESGYLLTIEYRAALFDSWRIERMAQHFWQLLLSIIQAPDARLPALPYMARDERQAVIDLGTPVARPLPAKTVHEAISDVAGYHPDAVALENDGRIWTYRDLEHETDLLAFALLSLPDPVRPGDRVAVSLPGKGHSILAFLAILKAGAIYVPLDPDHPADRVAYVLEDAGVGLILTDRPQAYPDHRCMDPSVMVAQAAEPAALPSADQTRIAYLLYTSGSTGRPNGVPIGHASLLNHLRSMAEVPGLKPGDRMLAITTPTFDISILEMLLPLSVGATVILYGQDLLLAPVRLGQVLADDRISHMQATPAYWRMLLDSGWQGCATLTALCGGEALDAPLARRLLERTKILWNVYGPTEATIWASALQVTMRHAESGKVPIGGLLDNTHLHVLDPYLEPLPRGITGELYIGGVCLSPGYWNRPGLAAARFVPNPFYDEESPAPRLYKTGDAVVRQDNGEIEFVGRTDFQVKLRGYRIEIGEIEDRLLQDKVVDQAIVMLDEANERLVAYVLVQDSSVAIEDGQMERTLRQSLMAQLPRYMVPTAFVLLRAFPLNPSGKVDRKRLPVPQVSLARSVIVAPRNATEDALLAIWKDVLKRDDIGVEDNFFDLGGDSIIGVRIVARAQAAGFGLGPTQIFELQTVAAQAAAVMANDDAPSRSSIWQRHNHNAALEPWLVILPWPGSADDARQAAEIVANHHPALRGRLYDAMSETAADDDAALLQWARTVASDGEAMAFGVRTVQRGGDRACAIAAHPLLLDAQALTWIASDMKETSTRLAAGGIPALHATGDYDGWLANDMATVPSTIEPAQTGKPAAIAPRAEVSAFLDAQAVRGLETTARHLAASIETMALAALEHVLAQTAGCETASIDALTSTRPTAAQQRTIGNFTRLLPVPRQGPGSKIAGRGAFLADFGQGLDPAAGRGDVLFCWQEIDDAHLDWLSVPNPVLPDGYGLVLHTARRAGVLDLRWHYDPAQFGQETVERIAAQHLAALTAIKADDGAAAAKVDRLLDKLRQRKG</sequence>
<evidence type="ECO:0000259" key="4">
    <source>
        <dbReference type="PROSITE" id="PS50075"/>
    </source>
</evidence>
<dbReference type="Gene3D" id="3.30.559.30">
    <property type="entry name" value="Nonribosomal peptide synthetase, condensation domain"/>
    <property type="match status" value="2"/>
</dbReference>
<keyword evidence="2" id="KW-0596">Phosphopantetheine</keyword>
<dbReference type="EMBL" id="WUMK01000003">
    <property type="protein sequence ID" value="MXN45474.1"/>
    <property type="molecule type" value="Genomic_DNA"/>
</dbReference>
<dbReference type="GO" id="GO:0005737">
    <property type="term" value="C:cytoplasm"/>
    <property type="evidence" value="ECO:0007669"/>
    <property type="project" value="TreeGrafter"/>
</dbReference>
<dbReference type="InterPro" id="IPR025110">
    <property type="entry name" value="AMP-bd_C"/>
</dbReference>
<evidence type="ECO:0000256" key="2">
    <source>
        <dbReference type="ARBA" id="ARBA00022450"/>
    </source>
</evidence>
<dbReference type="PROSITE" id="PS00012">
    <property type="entry name" value="PHOSPHOPANTETHEINE"/>
    <property type="match status" value="1"/>
</dbReference>
<organism evidence="5 6">
    <name type="scientific">Shinella kummerowiae</name>
    <dbReference type="NCBI Taxonomy" id="417745"/>
    <lineage>
        <taxon>Bacteria</taxon>
        <taxon>Pseudomonadati</taxon>
        <taxon>Pseudomonadota</taxon>
        <taxon>Alphaproteobacteria</taxon>
        <taxon>Hyphomicrobiales</taxon>
        <taxon>Rhizobiaceae</taxon>
        <taxon>Shinella</taxon>
    </lineage>
</organism>
<dbReference type="PANTHER" id="PTHR45527:SF1">
    <property type="entry name" value="FATTY ACID SYNTHASE"/>
    <property type="match status" value="1"/>
</dbReference>
<dbReference type="RefSeq" id="WP_160858793.1">
    <property type="nucleotide sequence ID" value="NZ_WUMK01000003.1"/>
</dbReference>
<comment type="caution">
    <text evidence="5">The sequence shown here is derived from an EMBL/GenBank/DDBJ whole genome shotgun (WGS) entry which is preliminary data.</text>
</comment>
<dbReference type="InterPro" id="IPR001242">
    <property type="entry name" value="Condensation_dom"/>
</dbReference>
<dbReference type="GO" id="GO:0043041">
    <property type="term" value="P:amino acid activation for nonribosomal peptide biosynthetic process"/>
    <property type="evidence" value="ECO:0007669"/>
    <property type="project" value="TreeGrafter"/>
</dbReference>
<proteinExistence type="predicted"/>
<name>A0A6N8S8T3_9HYPH</name>
<dbReference type="InterPro" id="IPR009081">
    <property type="entry name" value="PP-bd_ACP"/>
</dbReference>
<dbReference type="Pfam" id="PF00501">
    <property type="entry name" value="AMP-binding"/>
    <property type="match status" value="1"/>
</dbReference>
<feature type="domain" description="Carrier" evidence="4">
    <location>
        <begin position="1015"/>
        <end position="1089"/>
    </location>
</feature>
<dbReference type="PROSITE" id="PS50075">
    <property type="entry name" value="CARRIER"/>
    <property type="match status" value="1"/>
</dbReference>
<reference evidence="5 6" key="1">
    <citation type="submission" date="2019-12" db="EMBL/GenBank/DDBJ databases">
        <title>Shinella kummerowiae sp. nov., a symbiotic bacterium isolated from root nodules of the herbal legume Kummerowia stipulacea.</title>
        <authorList>
            <person name="Gao J."/>
        </authorList>
    </citation>
    <scope>NUCLEOTIDE SEQUENCE [LARGE SCALE GENOMIC DNA]</scope>
    <source>
        <strain evidence="5 6">CCBAU 25048</strain>
    </source>
</reference>
<evidence type="ECO:0000256" key="3">
    <source>
        <dbReference type="ARBA" id="ARBA00022553"/>
    </source>
</evidence>
<keyword evidence="3" id="KW-0597">Phosphoprotein</keyword>
<dbReference type="InterPro" id="IPR023213">
    <property type="entry name" value="CAT-like_dom_sf"/>
</dbReference>
<dbReference type="PANTHER" id="PTHR45527">
    <property type="entry name" value="NONRIBOSOMAL PEPTIDE SYNTHETASE"/>
    <property type="match status" value="1"/>
</dbReference>
<dbReference type="Pfam" id="PF00668">
    <property type="entry name" value="Condensation"/>
    <property type="match status" value="1"/>
</dbReference>
<accession>A0A6N8S8T3</accession>
<dbReference type="Gene3D" id="3.40.50.12780">
    <property type="entry name" value="N-terminal domain of ligase-like"/>
    <property type="match status" value="1"/>
</dbReference>
<dbReference type="InterPro" id="IPR006162">
    <property type="entry name" value="Ppantetheine_attach_site"/>
</dbReference>
<dbReference type="Pfam" id="PF13193">
    <property type="entry name" value="AMP-binding_C"/>
    <property type="match status" value="1"/>
</dbReference>
<dbReference type="InterPro" id="IPR010071">
    <property type="entry name" value="AA_adenyl_dom"/>
</dbReference>
<dbReference type="Gene3D" id="3.30.300.30">
    <property type="match status" value="1"/>
</dbReference>
<dbReference type="SUPFAM" id="SSF56801">
    <property type="entry name" value="Acetyl-CoA synthetase-like"/>
    <property type="match status" value="1"/>
</dbReference>
<evidence type="ECO:0000313" key="5">
    <source>
        <dbReference type="EMBL" id="MXN45474.1"/>
    </source>
</evidence>
<dbReference type="GO" id="GO:0003824">
    <property type="term" value="F:catalytic activity"/>
    <property type="evidence" value="ECO:0007669"/>
    <property type="project" value="InterPro"/>
</dbReference>
<keyword evidence="6" id="KW-1185">Reference proteome</keyword>
<evidence type="ECO:0000256" key="1">
    <source>
        <dbReference type="ARBA" id="ARBA00001957"/>
    </source>
</evidence>
<protein>
    <submittedName>
        <fullName evidence="5">Amino acid adenylation domain-containing protein</fullName>
    </submittedName>
</protein>
<dbReference type="Gene3D" id="3.30.559.10">
    <property type="entry name" value="Chloramphenicol acetyltransferase-like domain"/>
    <property type="match status" value="1"/>
</dbReference>
<dbReference type="FunFam" id="1.10.1200.10:FF:000005">
    <property type="entry name" value="Nonribosomal peptide synthetase 1"/>
    <property type="match status" value="1"/>
</dbReference>
<dbReference type="CDD" id="cd19531">
    <property type="entry name" value="LCL_NRPS-like"/>
    <property type="match status" value="1"/>
</dbReference>
<dbReference type="GO" id="GO:0031177">
    <property type="term" value="F:phosphopantetheine binding"/>
    <property type="evidence" value="ECO:0007669"/>
    <property type="project" value="TreeGrafter"/>
</dbReference>
<dbReference type="InterPro" id="IPR042099">
    <property type="entry name" value="ANL_N_sf"/>
</dbReference>
<dbReference type="InterPro" id="IPR045851">
    <property type="entry name" value="AMP-bd_C_sf"/>
</dbReference>
<gene>
    <name evidence="5" type="ORF">GR138_09745</name>
</gene>
<dbReference type="Pfam" id="PF00550">
    <property type="entry name" value="PP-binding"/>
    <property type="match status" value="1"/>
</dbReference>